<dbReference type="PANTHER" id="PTHR18968">
    <property type="entry name" value="THIAMINE PYROPHOSPHATE ENZYMES"/>
    <property type="match status" value="1"/>
</dbReference>
<evidence type="ECO:0000256" key="5">
    <source>
        <dbReference type="ARBA" id="ARBA00022605"/>
    </source>
</evidence>
<evidence type="ECO:0000256" key="2">
    <source>
        <dbReference type="ARBA" id="ARBA00005025"/>
    </source>
</evidence>
<dbReference type="SUPFAM" id="SSF52467">
    <property type="entry name" value="DHS-like NAD/FAD-binding domain"/>
    <property type="match status" value="1"/>
</dbReference>
<dbReference type="InterPro" id="IPR039368">
    <property type="entry name" value="AHAS_TPP"/>
</dbReference>
<evidence type="ECO:0000256" key="13">
    <source>
        <dbReference type="ARBA" id="ARBA00048670"/>
    </source>
</evidence>
<dbReference type="InterPro" id="IPR000399">
    <property type="entry name" value="TPP-bd_CS"/>
</dbReference>
<dbReference type="InterPro" id="IPR045229">
    <property type="entry name" value="TPP_enz"/>
</dbReference>
<comment type="caution">
    <text evidence="18">The sequence shown here is derived from an EMBL/GenBank/DDBJ whole genome shotgun (WGS) entry which is preliminary data.</text>
</comment>
<accession>A0A919E994</accession>
<dbReference type="GO" id="GO:0030976">
    <property type="term" value="F:thiamine pyrophosphate binding"/>
    <property type="evidence" value="ECO:0007669"/>
    <property type="project" value="UniProtKB-UniRule"/>
</dbReference>
<evidence type="ECO:0000256" key="10">
    <source>
        <dbReference type="ARBA" id="ARBA00022842"/>
    </source>
</evidence>
<feature type="domain" description="Thiamine pyrophosphate enzyme central" evidence="15">
    <location>
        <begin position="227"/>
        <end position="364"/>
    </location>
</feature>
<comment type="similarity">
    <text evidence="3 14">Belongs to the TPP enzyme family.</text>
</comment>
<dbReference type="GO" id="GO:0000287">
    <property type="term" value="F:magnesium ion binding"/>
    <property type="evidence" value="ECO:0007669"/>
    <property type="project" value="UniProtKB-UniRule"/>
</dbReference>
<evidence type="ECO:0000313" key="18">
    <source>
        <dbReference type="EMBL" id="GHF30688.1"/>
    </source>
</evidence>
<comment type="cofactor">
    <cofactor evidence="14">
        <name>thiamine diphosphate</name>
        <dbReference type="ChEBI" id="CHEBI:58937"/>
    </cofactor>
    <text evidence="14">Binds 1 thiamine pyrophosphate per subunit.</text>
</comment>
<dbReference type="GO" id="GO:0003984">
    <property type="term" value="F:acetolactate synthase activity"/>
    <property type="evidence" value="ECO:0007669"/>
    <property type="project" value="UniProtKB-EC"/>
</dbReference>
<dbReference type="InterPro" id="IPR012001">
    <property type="entry name" value="Thiamin_PyroP_enz_TPP-bd_dom"/>
</dbReference>
<protein>
    <recommendedName>
        <fullName evidence="4 14">Acetolactate synthase</fullName>
        <ecNumber evidence="4 14">2.2.1.6</ecNumber>
    </recommendedName>
</protein>
<dbReference type="Pfam" id="PF02776">
    <property type="entry name" value="TPP_enzyme_N"/>
    <property type="match status" value="1"/>
</dbReference>
<dbReference type="InterPro" id="IPR029061">
    <property type="entry name" value="THDP-binding"/>
</dbReference>
<comment type="pathway">
    <text evidence="1 14">Amino-acid biosynthesis; L-isoleucine biosynthesis; L-isoleucine from 2-oxobutanoate: step 1/4.</text>
</comment>
<proteinExistence type="inferred from homology"/>
<evidence type="ECO:0000256" key="1">
    <source>
        <dbReference type="ARBA" id="ARBA00004974"/>
    </source>
</evidence>
<dbReference type="FunFam" id="3.40.50.970:FF:000007">
    <property type="entry name" value="Acetolactate synthase"/>
    <property type="match status" value="1"/>
</dbReference>
<name>A0A919E994_9PROT</name>
<evidence type="ECO:0000256" key="8">
    <source>
        <dbReference type="ARBA" id="ARBA00022723"/>
    </source>
</evidence>
<sequence length="615" mass="67294">MFIYVFGIGSMTATISESTSADSAATDASTTQKGEILSGAQMIVRALTELGVDTIFGYPGGAVLPIYDELFKQNKIRHILVRHEQGATHAAEGYARTTGKPGVVLVTSGPGATNAVTGLTDAMLDSIPLICLTGQVARALIGNDAFQEADTVGITRPCTKHSYLVKETAKLPKIIYEAFWVAENGRPGPVVIDLPKDVQVEKAEYIRPNEAEHRTYHPQTVGEDAAIKVAIERLRKAKRPILYTGGGVINAGPEASKSLYDLAKKTNAPVTNTLMGLGAYPASDKQFLGMLGMHGTWEANHAMHDCDVMVCVGARFDDRVTGNIEQFSPGSFKIHIDIDLSSINKNVHVDLPIVGDAGVILKQLLAEWDAQNGSKTQPDLTPWWNQIERWRDRKCLSYKDQDDVIMPQKSLERLYELTKHLDPVVSTEVGQHQMWAAQFYGFDKPNRWLTSGGLGTMGYGFPAAVGAQIADPDRLVICIAGDASIQMNIQELSTAVQHNANVKIFIMNNEYMGMVRQWQDLNYDGRYSHSYSDSLPDFVKLAEAYGCTGLRVSHPDELDDTIRKMVETPGPVVVDCCVAKLENCFPMFAAGAKHTEIILSSDEIEPKDDSVIAMV</sequence>
<dbReference type="FunFam" id="3.40.50.1220:FF:000008">
    <property type="entry name" value="Acetolactate synthase"/>
    <property type="match status" value="1"/>
</dbReference>
<dbReference type="Pfam" id="PF02775">
    <property type="entry name" value="TPP_enzyme_C"/>
    <property type="match status" value="1"/>
</dbReference>
<comment type="catalytic activity">
    <reaction evidence="13 14">
        <text>2 pyruvate + H(+) = (2S)-2-acetolactate + CO2</text>
        <dbReference type="Rhea" id="RHEA:25249"/>
        <dbReference type="ChEBI" id="CHEBI:15361"/>
        <dbReference type="ChEBI" id="CHEBI:15378"/>
        <dbReference type="ChEBI" id="CHEBI:16526"/>
        <dbReference type="ChEBI" id="CHEBI:58476"/>
        <dbReference type="EC" id="2.2.1.6"/>
    </reaction>
</comment>
<evidence type="ECO:0000256" key="11">
    <source>
        <dbReference type="ARBA" id="ARBA00023052"/>
    </source>
</evidence>
<evidence type="ECO:0000259" key="16">
    <source>
        <dbReference type="Pfam" id="PF02775"/>
    </source>
</evidence>
<evidence type="ECO:0000259" key="15">
    <source>
        <dbReference type="Pfam" id="PF00205"/>
    </source>
</evidence>
<keyword evidence="11 14" id="KW-0786">Thiamine pyrophosphate</keyword>
<dbReference type="GO" id="GO:0005948">
    <property type="term" value="C:acetolactate synthase complex"/>
    <property type="evidence" value="ECO:0007669"/>
    <property type="project" value="UniProtKB-ARBA"/>
</dbReference>
<keyword evidence="5 14" id="KW-0028">Amino-acid biosynthesis</keyword>
<organism evidence="18 19">
    <name type="scientific">Kordiimonas sediminis</name>
    <dbReference type="NCBI Taxonomy" id="1735581"/>
    <lineage>
        <taxon>Bacteria</taxon>
        <taxon>Pseudomonadati</taxon>
        <taxon>Pseudomonadota</taxon>
        <taxon>Alphaproteobacteria</taxon>
        <taxon>Kordiimonadales</taxon>
        <taxon>Kordiimonadaceae</taxon>
        <taxon>Kordiimonas</taxon>
    </lineage>
</organism>
<dbReference type="FunFam" id="3.40.50.970:FF:000016">
    <property type="entry name" value="Acetolactate synthase"/>
    <property type="match status" value="1"/>
</dbReference>
<keyword evidence="8 14" id="KW-0479">Metal-binding</keyword>
<dbReference type="GO" id="GO:0009097">
    <property type="term" value="P:isoleucine biosynthetic process"/>
    <property type="evidence" value="ECO:0007669"/>
    <property type="project" value="TreeGrafter"/>
</dbReference>
<dbReference type="Proteomes" id="UP000630923">
    <property type="component" value="Unassembled WGS sequence"/>
</dbReference>
<keyword evidence="12 14" id="KW-0100">Branched-chain amino acid biosynthesis</keyword>
<evidence type="ECO:0000256" key="6">
    <source>
        <dbReference type="ARBA" id="ARBA00022630"/>
    </source>
</evidence>
<dbReference type="GO" id="GO:0009099">
    <property type="term" value="P:L-valine biosynthetic process"/>
    <property type="evidence" value="ECO:0007669"/>
    <property type="project" value="TreeGrafter"/>
</dbReference>
<dbReference type="InterPro" id="IPR012000">
    <property type="entry name" value="Thiamin_PyroP_enz_cen_dom"/>
</dbReference>
<dbReference type="Gene3D" id="3.40.50.970">
    <property type="match status" value="2"/>
</dbReference>
<dbReference type="Pfam" id="PF00205">
    <property type="entry name" value="TPP_enzyme_M"/>
    <property type="match status" value="1"/>
</dbReference>
<dbReference type="AlphaFoldDB" id="A0A919E994"/>
<evidence type="ECO:0000256" key="14">
    <source>
        <dbReference type="RuleBase" id="RU003591"/>
    </source>
</evidence>
<dbReference type="EMBL" id="BNCI01000002">
    <property type="protein sequence ID" value="GHF30688.1"/>
    <property type="molecule type" value="Genomic_DNA"/>
</dbReference>
<dbReference type="InterPro" id="IPR011766">
    <property type="entry name" value="TPP_enzyme_TPP-bd"/>
</dbReference>
<gene>
    <name evidence="18" type="ORF">GCM10017044_27590</name>
</gene>
<dbReference type="Gene3D" id="3.40.50.1220">
    <property type="entry name" value="TPP-binding domain"/>
    <property type="match status" value="1"/>
</dbReference>
<reference evidence="18" key="2">
    <citation type="submission" date="2020-09" db="EMBL/GenBank/DDBJ databases">
        <authorList>
            <person name="Sun Q."/>
            <person name="Kim S."/>
        </authorList>
    </citation>
    <scope>NUCLEOTIDE SEQUENCE</scope>
    <source>
        <strain evidence="18">KCTC 42590</strain>
    </source>
</reference>
<evidence type="ECO:0000259" key="17">
    <source>
        <dbReference type="Pfam" id="PF02776"/>
    </source>
</evidence>
<dbReference type="SUPFAM" id="SSF52518">
    <property type="entry name" value="Thiamin diphosphate-binding fold (THDP-binding)"/>
    <property type="match status" value="2"/>
</dbReference>
<dbReference type="PANTHER" id="PTHR18968:SF13">
    <property type="entry name" value="ACETOLACTATE SYNTHASE CATALYTIC SUBUNIT, MITOCHONDRIAL"/>
    <property type="match status" value="1"/>
</dbReference>
<comment type="pathway">
    <text evidence="2 14">Amino-acid biosynthesis; L-valine biosynthesis; L-valine from pyruvate: step 1/4.</text>
</comment>
<keyword evidence="19" id="KW-1185">Reference proteome</keyword>
<keyword evidence="6" id="KW-0285">Flavoprotein</keyword>
<dbReference type="NCBIfam" id="NF006581">
    <property type="entry name" value="PRK09107.1"/>
    <property type="match status" value="1"/>
</dbReference>
<evidence type="ECO:0000313" key="19">
    <source>
        <dbReference type="Proteomes" id="UP000630923"/>
    </source>
</evidence>
<dbReference type="GO" id="GO:0050660">
    <property type="term" value="F:flavin adenine dinucleotide binding"/>
    <property type="evidence" value="ECO:0007669"/>
    <property type="project" value="InterPro"/>
</dbReference>
<comment type="cofactor">
    <cofactor evidence="14">
        <name>Mg(2+)</name>
        <dbReference type="ChEBI" id="CHEBI:18420"/>
    </cofactor>
    <text evidence="14">Binds 1 Mg(2+) ion per subunit.</text>
</comment>
<keyword evidence="9" id="KW-0274">FAD</keyword>
<feature type="domain" description="Thiamine pyrophosphate enzyme TPP-binding" evidence="16">
    <location>
        <begin position="429"/>
        <end position="576"/>
    </location>
</feature>
<keyword evidence="7 14" id="KW-0808">Transferase</keyword>
<keyword evidence="10 14" id="KW-0460">Magnesium</keyword>
<evidence type="ECO:0000256" key="9">
    <source>
        <dbReference type="ARBA" id="ARBA00022827"/>
    </source>
</evidence>
<dbReference type="CDD" id="cd07035">
    <property type="entry name" value="TPP_PYR_POX_like"/>
    <property type="match status" value="1"/>
</dbReference>
<dbReference type="InterPro" id="IPR029035">
    <property type="entry name" value="DHS-like_NAD/FAD-binding_dom"/>
</dbReference>
<reference evidence="18" key="1">
    <citation type="journal article" date="2014" name="Int. J. Syst. Evol. Microbiol.">
        <title>Complete genome sequence of Corynebacterium casei LMG S-19264T (=DSM 44701T), isolated from a smear-ripened cheese.</title>
        <authorList>
            <consortium name="US DOE Joint Genome Institute (JGI-PGF)"/>
            <person name="Walter F."/>
            <person name="Albersmeier A."/>
            <person name="Kalinowski J."/>
            <person name="Ruckert C."/>
        </authorList>
    </citation>
    <scope>NUCLEOTIDE SEQUENCE</scope>
    <source>
        <strain evidence="18">KCTC 42590</strain>
    </source>
</reference>
<dbReference type="PROSITE" id="PS00187">
    <property type="entry name" value="TPP_ENZYMES"/>
    <property type="match status" value="1"/>
</dbReference>
<dbReference type="CDD" id="cd02015">
    <property type="entry name" value="TPP_AHAS"/>
    <property type="match status" value="1"/>
</dbReference>
<evidence type="ECO:0000256" key="3">
    <source>
        <dbReference type="ARBA" id="ARBA00007812"/>
    </source>
</evidence>
<evidence type="ECO:0000256" key="4">
    <source>
        <dbReference type="ARBA" id="ARBA00013145"/>
    </source>
</evidence>
<dbReference type="EC" id="2.2.1.6" evidence="4 14"/>
<feature type="domain" description="Thiamine pyrophosphate enzyme N-terminal TPP-binding" evidence="17">
    <location>
        <begin position="38"/>
        <end position="152"/>
    </location>
</feature>
<dbReference type="NCBIfam" id="TIGR00118">
    <property type="entry name" value="acolac_lg"/>
    <property type="match status" value="1"/>
</dbReference>
<evidence type="ECO:0000256" key="12">
    <source>
        <dbReference type="ARBA" id="ARBA00023304"/>
    </source>
</evidence>
<dbReference type="InterPro" id="IPR012846">
    <property type="entry name" value="Acetolactate_synth_lsu"/>
</dbReference>
<evidence type="ECO:0000256" key="7">
    <source>
        <dbReference type="ARBA" id="ARBA00022679"/>
    </source>
</evidence>